<proteinExistence type="predicted"/>
<evidence type="ECO:0000313" key="3">
    <source>
        <dbReference type="EMBL" id="KJV58368.1"/>
    </source>
</evidence>
<dbReference type="PATRIC" id="fig|1359196.3.peg.727"/>
<dbReference type="RefSeq" id="WP_011270662.1">
    <property type="nucleotide sequence ID" value="NZ_LANQ01000001.1"/>
</dbReference>
<name>A0A0F3MRF5_RICFI</name>
<feature type="region of interest" description="Disordered" evidence="1">
    <location>
        <begin position="138"/>
        <end position="180"/>
    </location>
</feature>
<evidence type="ECO:0000256" key="2">
    <source>
        <dbReference type="SAM" id="SignalP"/>
    </source>
</evidence>
<reference evidence="3 4" key="1">
    <citation type="submission" date="2015-01" db="EMBL/GenBank/DDBJ databases">
        <title>Genome Sequencing of Rickettsiales.</title>
        <authorList>
            <person name="Daugherty S.C."/>
            <person name="Su Q."/>
            <person name="Abolude K."/>
            <person name="Beier-Sexton M."/>
            <person name="Carlyon J.A."/>
            <person name="Carter R."/>
            <person name="Day N.P."/>
            <person name="Dumler S.J."/>
            <person name="Dyachenko V."/>
            <person name="Godinez A."/>
            <person name="Kurtti T.J."/>
            <person name="Lichay M."/>
            <person name="Mullins K.E."/>
            <person name="Ott S."/>
            <person name="Pappas-Brown V."/>
            <person name="Paris D.H."/>
            <person name="Patel P."/>
            <person name="Richards A.L."/>
            <person name="Sadzewicz L."/>
            <person name="Sears K."/>
            <person name="Seidman D."/>
            <person name="Sengamalay N."/>
            <person name="Stenos J."/>
            <person name="Tallon L.J."/>
            <person name="Vincent G."/>
            <person name="Fraser C.M."/>
            <person name="Munderloh U."/>
            <person name="Dunning-Hotopp J.C."/>
        </authorList>
    </citation>
    <scope>NUCLEOTIDE SEQUENCE [LARGE SCALE GENOMIC DNA]</scope>
    <source>
        <strain evidence="3 4">Pedreira</strain>
    </source>
</reference>
<dbReference type="EMBL" id="LANQ01000001">
    <property type="protein sequence ID" value="KJV58368.1"/>
    <property type="molecule type" value="Genomic_DNA"/>
</dbReference>
<dbReference type="AlphaFoldDB" id="A0A0F3MRF5"/>
<protein>
    <submittedName>
        <fullName evidence="3">Uncharacterized protein</fullName>
    </submittedName>
</protein>
<evidence type="ECO:0000256" key="1">
    <source>
        <dbReference type="SAM" id="MobiDB-lite"/>
    </source>
</evidence>
<feature type="chain" id="PRO_5002464908" evidence="2">
    <location>
        <begin position="27"/>
        <end position="216"/>
    </location>
</feature>
<dbReference type="Proteomes" id="UP000033475">
    <property type="component" value="Unassembled WGS sequence"/>
</dbReference>
<accession>A0A0F3MRF5</accession>
<keyword evidence="2" id="KW-0732">Signal</keyword>
<gene>
    <name evidence="3" type="ORF">RFEPED_0749</name>
</gene>
<organism evidence="3 4">
    <name type="scientific">Rickettsia felis str. Pedreira</name>
    <dbReference type="NCBI Taxonomy" id="1359196"/>
    <lineage>
        <taxon>Bacteria</taxon>
        <taxon>Pseudomonadati</taxon>
        <taxon>Pseudomonadota</taxon>
        <taxon>Alphaproteobacteria</taxon>
        <taxon>Rickettsiales</taxon>
        <taxon>Rickettsiaceae</taxon>
        <taxon>Rickettsieae</taxon>
        <taxon>Rickettsia</taxon>
        <taxon>spotted fever group</taxon>
    </lineage>
</organism>
<feature type="signal peptide" evidence="2">
    <location>
        <begin position="1"/>
        <end position="26"/>
    </location>
</feature>
<evidence type="ECO:0000313" key="4">
    <source>
        <dbReference type="Proteomes" id="UP000033475"/>
    </source>
</evidence>
<comment type="caution">
    <text evidence="3">The sequence shown here is derived from an EMBL/GenBank/DDBJ whole genome shotgun (WGS) entry which is preliminary data.</text>
</comment>
<sequence>MNKNLKRLFVTTAIITSLASTNNAHATGLVTQFWDVVHNLKNARNPFEKVEAVKEVKEHLQYRQEWINEPEDMTGSLLLNTSFIKKTLIEPKDGENNPEVEAVIGILNELEPLRQAAKKEKEEKEKLKALKLEKKQALEAQKREEEQRIKADLARKQQEEAEAKLKKEEAKENEQKKWEAEKKELKSLRDLVLGSQPLNDLQKLQFTELERKRKEK</sequence>